<gene>
    <name evidence="1" type="ORF">J2X05_001456</name>
</gene>
<proteinExistence type="predicted"/>
<protein>
    <recommendedName>
        <fullName evidence="3">DUF1269 domain-containing protein</fullName>
    </recommendedName>
</protein>
<dbReference type="RefSeq" id="WP_310070590.1">
    <property type="nucleotide sequence ID" value="NZ_JAVDVX010000002.1"/>
</dbReference>
<accession>A0ABU1UWC4</accession>
<dbReference type="Proteomes" id="UP001253595">
    <property type="component" value="Unassembled WGS sequence"/>
</dbReference>
<name>A0ABU1UWC4_9GAMM</name>
<organism evidence="1 2">
    <name type="scientific">Cellvibrio fibrivorans</name>
    <dbReference type="NCBI Taxonomy" id="126350"/>
    <lineage>
        <taxon>Bacteria</taxon>
        <taxon>Pseudomonadati</taxon>
        <taxon>Pseudomonadota</taxon>
        <taxon>Gammaproteobacteria</taxon>
        <taxon>Cellvibrionales</taxon>
        <taxon>Cellvibrionaceae</taxon>
        <taxon>Cellvibrio</taxon>
    </lineage>
</organism>
<keyword evidence="2" id="KW-1185">Reference proteome</keyword>
<comment type="caution">
    <text evidence="1">The sequence shown here is derived from an EMBL/GenBank/DDBJ whole genome shotgun (WGS) entry which is preliminary data.</text>
</comment>
<evidence type="ECO:0008006" key="3">
    <source>
        <dbReference type="Google" id="ProtNLM"/>
    </source>
</evidence>
<evidence type="ECO:0000313" key="1">
    <source>
        <dbReference type="EMBL" id="MDR7089450.1"/>
    </source>
</evidence>
<dbReference type="EMBL" id="JAVDVX010000002">
    <property type="protein sequence ID" value="MDR7089450.1"/>
    <property type="molecule type" value="Genomic_DNA"/>
</dbReference>
<reference evidence="1 2" key="1">
    <citation type="submission" date="2023-07" db="EMBL/GenBank/DDBJ databases">
        <title>Sorghum-associated microbial communities from plants grown in Nebraska, USA.</title>
        <authorList>
            <person name="Schachtman D."/>
        </authorList>
    </citation>
    <scope>NUCLEOTIDE SEQUENCE [LARGE SCALE GENOMIC DNA]</scope>
    <source>
        <strain evidence="1 2">BE190</strain>
    </source>
</reference>
<evidence type="ECO:0000313" key="2">
    <source>
        <dbReference type="Proteomes" id="UP001253595"/>
    </source>
</evidence>
<sequence>METYHHYVSGFFAHRDQAEKVVSELVVAGLPLVRVHLFDKDSMPPTHTATDSSEGVLKDIVVDGAIGTAVGTGVGALLTAAMVAANVTLFVASPLIGPLVMLGWGASIGGLVGASVGAAEKVKPLSELVHDAIVSGSLVVVVETLSIEETETAGKIFKDAVGDYTEAK</sequence>